<keyword evidence="1" id="KW-0812">Transmembrane</keyword>
<proteinExistence type="predicted"/>
<name>A0A2Z7B2H2_9LAMI</name>
<keyword evidence="1" id="KW-1133">Transmembrane helix</keyword>
<dbReference type="InterPro" id="IPR026961">
    <property type="entry name" value="PGG_dom"/>
</dbReference>
<dbReference type="OrthoDB" id="1921232at2759"/>
<evidence type="ECO:0000256" key="1">
    <source>
        <dbReference type="SAM" id="Phobius"/>
    </source>
</evidence>
<feature type="transmembrane region" description="Helical" evidence="1">
    <location>
        <begin position="527"/>
        <end position="545"/>
    </location>
</feature>
<dbReference type="InterPro" id="IPR036770">
    <property type="entry name" value="Ankyrin_rpt-contain_sf"/>
</dbReference>
<dbReference type="InterPro" id="IPR002110">
    <property type="entry name" value="Ankyrin_rpt"/>
</dbReference>
<feature type="transmembrane region" description="Helical" evidence="1">
    <location>
        <begin position="492"/>
        <end position="521"/>
    </location>
</feature>
<accession>A0A2Z7B2H2</accession>
<evidence type="ECO:0000313" key="3">
    <source>
        <dbReference type="EMBL" id="KZV25839.1"/>
    </source>
</evidence>
<dbReference type="Pfam" id="PF13962">
    <property type="entry name" value="PGG"/>
    <property type="match status" value="1"/>
</dbReference>
<dbReference type="SUPFAM" id="SSF48403">
    <property type="entry name" value="Ankyrin repeat"/>
    <property type="match status" value="2"/>
</dbReference>
<feature type="transmembrane region" description="Helical" evidence="1">
    <location>
        <begin position="452"/>
        <end position="480"/>
    </location>
</feature>
<reference evidence="3 4" key="1">
    <citation type="journal article" date="2015" name="Proc. Natl. Acad. Sci. U.S.A.">
        <title>The resurrection genome of Boea hygrometrica: A blueprint for survival of dehydration.</title>
        <authorList>
            <person name="Xiao L."/>
            <person name="Yang G."/>
            <person name="Zhang L."/>
            <person name="Yang X."/>
            <person name="Zhao S."/>
            <person name="Ji Z."/>
            <person name="Zhou Q."/>
            <person name="Hu M."/>
            <person name="Wang Y."/>
            <person name="Chen M."/>
            <person name="Xu Y."/>
            <person name="Jin H."/>
            <person name="Xiao X."/>
            <person name="Hu G."/>
            <person name="Bao F."/>
            <person name="Hu Y."/>
            <person name="Wan P."/>
            <person name="Li L."/>
            <person name="Deng X."/>
            <person name="Kuang T."/>
            <person name="Xiang C."/>
            <person name="Zhu J.K."/>
            <person name="Oliver M.J."/>
            <person name="He Y."/>
        </authorList>
    </citation>
    <scope>NUCLEOTIDE SEQUENCE [LARGE SCALE GENOMIC DNA]</scope>
    <source>
        <strain evidence="4">cv. XS01</strain>
    </source>
</reference>
<dbReference type="Pfam" id="PF12796">
    <property type="entry name" value="Ank_2"/>
    <property type="match status" value="1"/>
</dbReference>
<dbReference type="Proteomes" id="UP000250235">
    <property type="component" value="Unassembled WGS sequence"/>
</dbReference>
<feature type="transmembrane region" description="Helical" evidence="1">
    <location>
        <begin position="417"/>
        <end position="440"/>
    </location>
</feature>
<sequence length="572" mass="63988">MHKAALKGDWEAAEILLVDDPTLGKSRITEGGETAFHIAALEGHAYFVANLLEWLGDQSAQILEIKNQKGNTSLTFAAVAGHVDIADLMVQKNQKLPTIRGEGSVTPLYMAAFSGHRDMVDYLFELSGFEMWDVNDQIELLTTSIANGLYDLAMRILQQNNMLASVQDRDHETPLRVLARDPSHFCGTSDTMQLGLSWRTIARALAPVLPRNMRLPIQLLPPADDDESCDAYTLFAYLWDLTASRHQQNDIETGQANAIEAFGNANANLLFTAAESANDEFLVELIRCYPDFLYKINESKHSIFHIAVLHRHVQCFNLIYEVHGVRDLILSYIDTDGNNILHLAGRLAPQNQLNQIPGAALQMQREVMWFKEVEKLVKPSDRNRKNDQGQTPYDVFNSEHQGLMKDGEKMMKQMAKACMLVSMLIATVVFTTAFTVPGGYNNTGSPSLQNNSFFLVFPMSEAVATLSSLTSMLMFLSIMTSRYAEDDFLDSLPFWMVIGVAALLVSIAAMIVAFCYCLIFYQHGLASVALILFFFAIVPVMFVALKYPLLVTILRCTYDCRSLFLSNNRLLS</sequence>
<dbReference type="SMART" id="SM00248">
    <property type="entry name" value="ANK"/>
    <property type="match status" value="5"/>
</dbReference>
<dbReference type="GO" id="GO:0016020">
    <property type="term" value="C:membrane"/>
    <property type="evidence" value="ECO:0007669"/>
    <property type="project" value="TreeGrafter"/>
</dbReference>
<keyword evidence="4" id="KW-1185">Reference proteome</keyword>
<dbReference type="PANTHER" id="PTHR24177:SF292">
    <property type="entry name" value="ANKYRIN REPEAT FAMILY PROTEIN-RELATED"/>
    <property type="match status" value="1"/>
</dbReference>
<evidence type="ECO:0000259" key="2">
    <source>
        <dbReference type="Pfam" id="PF13962"/>
    </source>
</evidence>
<evidence type="ECO:0000313" key="4">
    <source>
        <dbReference type="Proteomes" id="UP000250235"/>
    </source>
</evidence>
<gene>
    <name evidence="3" type="ORF">F511_20729</name>
</gene>
<feature type="domain" description="PGG" evidence="2">
    <location>
        <begin position="409"/>
        <end position="518"/>
    </location>
</feature>
<keyword evidence="1" id="KW-0472">Membrane</keyword>
<protein>
    <submittedName>
        <fullName evidence="3">Ankyrin repeat domain-containing protein 29-like</fullName>
    </submittedName>
</protein>
<dbReference type="Gene3D" id="1.25.40.20">
    <property type="entry name" value="Ankyrin repeat-containing domain"/>
    <property type="match status" value="2"/>
</dbReference>
<dbReference type="PANTHER" id="PTHR24177">
    <property type="entry name" value="CASKIN"/>
    <property type="match status" value="1"/>
</dbReference>
<organism evidence="3 4">
    <name type="scientific">Dorcoceras hygrometricum</name>
    <dbReference type="NCBI Taxonomy" id="472368"/>
    <lineage>
        <taxon>Eukaryota</taxon>
        <taxon>Viridiplantae</taxon>
        <taxon>Streptophyta</taxon>
        <taxon>Embryophyta</taxon>
        <taxon>Tracheophyta</taxon>
        <taxon>Spermatophyta</taxon>
        <taxon>Magnoliopsida</taxon>
        <taxon>eudicotyledons</taxon>
        <taxon>Gunneridae</taxon>
        <taxon>Pentapetalae</taxon>
        <taxon>asterids</taxon>
        <taxon>lamiids</taxon>
        <taxon>Lamiales</taxon>
        <taxon>Gesneriaceae</taxon>
        <taxon>Didymocarpoideae</taxon>
        <taxon>Trichosporeae</taxon>
        <taxon>Loxocarpinae</taxon>
        <taxon>Dorcoceras</taxon>
    </lineage>
</organism>
<dbReference type="AlphaFoldDB" id="A0A2Z7B2H2"/>
<dbReference type="EMBL" id="KV011824">
    <property type="protein sequence ID" value="KZV25839.1"/>
    <property type="molecule type" value="Genomic_DNA"/>
</dbReference>